<name>A0A098QSV8_9SPIO</name>
<sequence length="128" mass="14136">MKRVVQLIFVTVLVSMVIISCAQEKGPEASAIAFMEAVSSMDFEKAAEYATPETQEMLGFLGMMSAEMSEEELQEVTGTKFTHVNTEMREGTAFVTLSADGQEQTLTLEEVDGTWLVALDKEDLDKEL</sequence>
<accession>A0A098QSV8</accession>
<evidence type="ECO:0000313" key="2">
    <source>
        <dbReference type="Proteomes" id="UP000029692"/>
    </source>
</evidence>
<organism evidence="1 2">
    <name type="scientific">Spirochaeta lutea</name>
    <dbReference type="NCBI Taxonomy" id="1480694"/>
    <lineage>
        <taxon>Bacteria</taxon>
        <taxon>Pseudomonadati</taxon>
        <taxon>Spirochaetota</taxon>
        <taxon>Spirochaetia</taxon>
        <taxon>Spirochaetales</taxon>
        <taxon>Spirochaetaceae</taxon>
        <taxon>Spirochaeta</taxon>
    </lineage>
</organism>
<dbReference type="PROSITE" id="PS51257">
    <property type="entry name" value="PROKAR_LIPOPROTEIN"/>
    <property type="match status" value="1"/>
</dbReference>
<protein>
    <submittedName>
        <fullName evidence="1">Uncharacterized protein</fullName>
    </submittedName>
</protein>
<dbReference type="AlphaFoldDB" id="A0A098QSV8"/>
<dbReference type="RefSeq" id="WP_037549557.1">
    <property type="nucleotide sequence ID" value="NZ_JNUP01000071.1"/>
</dbReference>
<keyword evidence="2" id="KW-1185">Reference proteome</keyword>
<dbReference type="STRING" id="1480694.DC28_13470"/>
<reference evidence="1 2" key="1">
    <citation type="submission" date="2014-05" db="EMBL/GenBank/DDBJ databases">
        <title>De novo Genome Sequence of Spirocheata sp.</title>
        <authorList>
            <person name="Shivani Y."/>
            <person name="Subhash Y."/>
            <person name="Tushar L."/>
            <person name="Sasikala C."/>
            <person name="Ramana C.V."/>
        </authorList>
    </citation>
    <scope>NUCLEOTIDE SEQUENCE [LARGE SCALE GENOMIC DNA]</scope>
    <source>
        <strain evidence="1 2">JC230</strain>
    </source>
</reference>
<dbReference type="OrthoDB" id="598024at2"/>
<dbReference type="Gene3D" id="3.10.450.50">
    <property type="match status" value="1"/>
</dbReference>
<dbReference type="eggNOG" id="ENOG5033KW7">
    <property type="taxonomic scope" value="Bacteria"/>
</dbReference>
<dbReference type="Proteomes" id="UP000029692">
    <property type="component" value="Unassembled WGS sequence"/>
</dbReference>
<evidence type="ECO:0000313" key="1">
    <source>
        <dbReference type="EMBL" id="KGE70945.1"/>
    </source>
</evidence>
<gene>
    <name evidence="1" type="ORF">DC28_13470</name>
</gene>
<comment type="caution">
    <text evidence="1">The sequence shown here is derived from an EMBL/GenBank/DDBJ whole genome shotgun (WGS) entry which is preliminary data.</text>
</comment>
<proteinExistence type="predicted"/>
<dbReference type="EMBL" id="JNUP01000071">
    <property type="protein sequence ID" value="KGE70945.1"/>
    <property type="molecule type" value="Genomic_DNA"/>
</dbReference>